<dbReference type="EMBL" id="AAZO01006578">
    <property type="status" value="NOT_ANNOTATED_CDS"/>
    <property type="molecule type" value="Genomic_DNA"/>
</dbReference>
<dbReference type="PANTHER" id="PTHR21261:SF3">
    <property type="entry name" value="BEATEN PATH VII"/>
    <property type="match status" value="1"/>
</dbReference>
<dbReference type="SUPFAM" id="SSF48726">
    <property type="entry name" value="Immunoglobulin"/>
    <property type="match status" value="2"/>
</dbReference>
<keyword evidence="1" id="KW-1015">Disulfide bond</keyword>
<dbReference type="Pfam" id="PF08205">
    <property type="entry name" value="C2-set_2"/>
    <property type="match status" value="1"/>
</dbReference>
<dbReference type="InterPro" id="IPR036179">
    <property type="entry name" value="Ig-like_dom_sf"/>
</dbReference>
<reference evidence="4" key="3">
    <citation type="submission" date="2020-05" db="UniProtKB">
        <authorList>
            <consortium name="EnsemblMetazoa"/>
        </authorList>
    </citation>
    <scope>IDENTIFICATION</scope>
    <source>
        <strain evidence="4">USDA</strain>
    </source>
</reference>
<evidence type="ECO:0000313" key="3">
    <source>
        <dbReference type="EMBL" id="EEB18968.1"/>
    </source>
</evidence>
<protein>
    <submittedName>
        <fullName evidence="3 4">Beat protein, putative</fullName>
    </submittedName>
</protein>
<dbReference type="InParanoid" id="E0W012"/>
<dbReference type="InterPro" id="IPR007110">
    <property type="entry name" value="Ig-like_dom"/>
</dbReference>
<reference evidence="3" key="2">
    <citation type="submission" date="2007-04" db="EMBL/GenBank/DDBJ databases">
        <title>The genome of the human body louse.</title>
        <authorList>
            <consortium name="The Human Body Louse Genome Consortium"/>
            <person name="Kirkness E."/>
            <person name="Walenz B."/>
            <person name="Hass B."/>
            <person name="Bruggner R."/>
            <person name="Strausberg R."/>
        </authorList>
    </citation>
    <scope>NUCLEOTIDE SEQUENCE</scope>
    <source>
        <strain evidence="3">USDA</strain>
    </source>
</reference>
<organism>
    <name type="scientific">Pediculus humanus subsp. corporis</name>
    <name type="common">Body louse</name>
    <dbReference type="NCBI Taxonomy" id="121224"/>
    <lineage>
        <taxon>Eukaryota</taxon>
        <taxon>Metazoa</taxon>
        <taxon>Ecdysozoa</taxon>
        <taxon>Arthropoda</taxon>
        <taxon>Hexapoda</taxon>
        <taxon>Insecta</taxon>
        <taxon>Pterygota</taxon>
        <taxon>Neoptera</taxon>
        <taxon>Paraneoptera</taxon>
        <taxon>Psocodea</taxon>
        <taxon>Troctomorpha</taxon>
        <taxon>Phthiraptera</taxon>
        <taxon>Anoplura</taxon>
        <taxon>Pediculidae</taxon>
        <taxon>Pediculus</taxon>
    </lineage>
</organism>
<dbReference type="VEuPathDB" id="VectorBase:PHUM541610"/>
<dbReference type="OrthoDB" id="8915289at2759"/>
<name>E0W012_PEDHC</name>
<evidence type="ECO:0000313" key="4">
    <source>
        <dbReference type="EnsemblMetazoa" id="PHUM541610-PA"/>
    </source>
</evidence>
<gene>
    <name evidence="4" type="primary">8235660</name>
    <name evidence="3" type="ORF">Phum_PHUM541610</name>
</gene>
<reference evidence="3" key="1">
    <citation type="submission" date="2007-04" db="EMBL/GenBank/DDBJ databases">
        <title>Annotation of Pediculus humanus corporis strain USDA.</title>
        <authorList>
            <person name="Kirkness E."/>
            <person name="Hannick L."/>
            <person name="Hass B."/>
            <person name="Bruggner R."/>
            <person name="Lawson D."/>
            <person name="Bidwell S."/>
            <person name="Joardar V."/>
            <person name="Caler E."/>
            <person name="Walenz B."/>
            <person name="Inman J."/>
            <person name="Schobel S."/>
            <person name="Galinsky K."/>
            <person name="Amedeo P."/>
            <person name="Strausberg R."/>
        </authorList>
    </citation>
    <scope>NUCLEOTIDE SEQUENCE</scope>
    <source>
        <strain evidence="3">USDA</strain>
    </source>
</reference>
<dbReference type="AlphaFoldDB" id="E0W012"/>
<dbReference type="InterPro" id="IPR013162">
    <property type="entry name" value="CD80_C2-set"/>
</dbReference>
<dbReference type="Gene3D" id="2.60.40.10">
    <property type="entry name" value="Immunoglobulins"/>
    <property type="match status" value="2"/>
</dbReference>
<dbReference type="InterPro" id="IPR013783">
    <property type="entry name" value="Ig-like_fold"/>
</dbReference>
<dbReference type="EMBL" id="DS235854">
    <property type="protein sequence ID" value="EEB18968.1"/>
    <property type="molecule type" value="Genomic_DNA"/>
</dbReference>
<dbReference type="KEGG" id="phu:Phum_PHUM541610"/>
<dbReference type="PANTHER" id="PTHR21261">
    <property type="entry name" value="BEAT PROTEIN"/>
    <property type="match status" value="1"/>
</dbReference>
<proteinExistence type="predicted"/>
<dbReference type="Proteomes" id="UP000009046">
    <property type="component" value="Unassembled WGS sequence"/>
</dbReference>
<dbReference type="CTD" id="8235660"/>
<feature type="domain" description="Ig-like" evidence="2">
    <location>
        <begin position="100"/>
        <end position="162"/>
    </location>
</feature>
<dbReference type="PROSITE" id="PS50835">
    <property type="entry name" value="IG_LIKE"/>
    <property type="match status" value="1"/>
</dbReference>
<dbReference type="HOGENOM" id="CLU_1637455_0_0_1"/>
<dbReference type="RefSeq" id="XP_002431706.1">
    <property type="nucleotide sequence ID" value="XM_002431661.1"/>
</dbReference>
<sequence>MFKTTTTNSLQTHTIFVSFLKRETNVINIDNVFFFFFFNIKEYVFVCSWDDSDERQLKINNLDFSASGYYSCSASMEQPIYTKFSEKVKLTVFEKQHGDPQITLRKAAYAVGEVLELNCTSEPARPSPAVTWLLNSKELRKPIKMTEEKKSVHRYITTILLK</sequence>
<keyword evidence="5" id="KW-1185">Reference proteome</keyword>
<dbReference type="eggNOG" id="ENOG502S5B5">
    <property type="taxonomic scope" value="Eukaryota"/>
</dbReference>
<evidence type="ECO:0000256" key="1">
    <source>
        <dbReference type="ARBA" id="ARBA00023157"/>
    </source>
</evidence>
<dbReference type="STRING" id="121224.E0W012"/>
<evidence type="ECO:0000259" key="2">
    <source>
        <dbReference type="PROSITE" id="PS50835"/>
    </source>
</evidence>
<accession>E0W012</accession>
<dbReference type="EnsemblMetazoa" id="PHUM541610-RA">
    <property type="protein sequence ID" value="PHUM541610-PA"/>
    <property type="gene ID" value="PHUM541610"/>
</dbReference>
<dbReference type="GeneID" id="8235660"/>
<evidence type="ECO:0000313" key="5">
    <source>
        <dbReference type="Proteomes" id="UP000009046"/>
    </source>
</evidence>